<name>X0WLV8_9ZZZZ</name>
<proteinExistence type="predicted"/>
<protein>
    <submittedName>
        <fullName evidence="1">Uncharacterized protein</fullName>
    </submittedName>
</protein>
<gene>
    <name evidence="1" type="ORF">S01H1_33948</name>
</gene>
<reference evidence="1" key="1">
    <citation type="journal article" date="2014" name="Front. Microbiol.">
        <title>High frequency of phylogenetically diverse reductive dehalogenase-homologous genes in deep subseafloor sedimentary metagenomes.</title>
        <authorList>
            <person name="Kawai M."/>
            <person name="Futagami T."/>
            <person name="Toyoda A."/>
            <person name="Takaki Y."/>
            <person name="Nishi S."/>
            <person name="Hori S."/>
            <person name="Arai W."/>
            <person name="Tsubouchi T."/>
            <person name="Morono Y."/>
            <person name="Uchiyama I."/>
            <person name="Ito T."/>
            <person name="Fujiyama A."/>
            <person name="Inagaki F."/>
            <person name="Takami H."/>
        </authorList>
    </citation>
    <scope>NUCLEOTIDE SEQUENCE</scope>
    <source>
        <strain evidence="1">Expedition CK06-06</strain>
    </source>
</reference>
<dbReference type="EMBL" id="BARS01021105">
    <property type="protein sequence ID" value="GAG13691.1"/>
    <property type="molecule type" value="Genomic_DNA"/>
</dbReference>
<feature type="non-terminal residue" evidence="1">
    <location>
        <position position="69"/>
    </location>
</feature>
<sequence length="69" mass="8041">MGNRCFDDTVDTNIMGLVKGTERYVFVFTDSRRTDVLRTLGRFADNAELSFTWYDAAVLSQRIRDERLD</sequence>
<evidence type="ECO:0000313" key="1">
    <source>
        <dbReference type="EMBL" id="GAG13691.1"/>
    </source>
</evidence>
<dbReference type="AlphaFoldDB" id="X0WLV8"/>
<accession>X0WLV8</accession>
<organism evidence="1">
    <name type="scientific">marine sediment metagenome</name>
    <dbReference type="NCBI Taxonomy" id="412755"/>
    <lineage>
        <taxon>unclassified sequences</taxon>
        <taxon>metagenomes</taxon>
        <taxon>ecological metagenomes</taxon>
    </lineage>
</organism>
<comment type="caution">
    <text evidence="1">The sequence shown here is derived from an EMBL/GenBank/DDBJ whole genome shotgun (WGS) entry which is preliminary data.</text>
</comment>